<comment type="PTM">
    <text evidence="11">Cleaved by autocatalysis into a large and a small subunit.</text>
</comment>
<keyword evidence="6 11" id="KW-0865">Zymogen</keyword>
<comment type="subunit">
    <text evidence="11">This enzyme consists of two polypeptide chains, which are synthesized in precursor form from a single polypeptide.</text>
</comment>
<dbReference type="Gene3D" id="3.60.20.40">
    <property type="match status" value="1"/>
</dbReference>
<reference evidence="13 14" key="1">
    <citation type="submission" date="2019-04" db="EMBL/GenBank/DDBJ databases">
        <authorList>
            <person name="Li M."/>
        </authorList>
    </citation>
    <scope>NUCLEOTIDE SEQUENCE [LARGE SCALE GENOMIC DNA]</scope>
    <source>
        <strain evidence="13 14">LAM1902</strain>
    </source>
</reference>
<evidence type="ECO:0000256" key="9">
    <source>
        <dbReference type="PIRSR" id="PIRSR600101-1"/>
    </source>
</evidence>
<dbReference type="Gene3D" id="1.10.246.130">
    <property type="match status" value="1"/>
</dbReference>
<feature type="binding site" evidence="10">
    <location>
        <position position="457"/>
    </location>
    <ligand>
        <name>L-glutamate</name>
        <dbReference type="ChEBI" id="CHEBI:29985"/>
    </ligand>
</feature>
<keyword evidence="4 11" id="KW-0808">Transferase</keyword>
<evidence type="ECO:0000256" key="1">
    <source>
        <dbReference type="ARBA" id="ARBA00001049"/>
    </source>
</evidence>
<name>A0A5R9RBS4_9PSED</name>
<dbReference type="EC" id="2.3.2.2" evidence="11"/>
<keyword evidence="12" id="KW-0732">Signal</keyword>
<comment type="similarity">
    <text evidence="3 11">Belongs to the gamma-glutamyltransferase family.</text>
</comment>
<comment type="catalytic activity">
    <reaction evidence="1 11">
        <text>an S-substituted glutathione + H2O = an S-substituted L-cysteinylglycine + L-glutamate</text>
        <dbReference type="Rhea" id="RHEA:59468"/>
        <dbReference type="ChEBI" id="CHEBI:15377"/>
        <dbReference type="ChEBI" id="CHEBI:29985"/>
        <dbReference type="ChEBI" id="CHEBI:90779"/>
        <dbReference type="ChEBI" id="CHEBI:143103"/>
        <dbReference type="EC" id="3.4.19.13"/>
    </reaction>
</comment>
<evidence type="ECO:0000256" key="8">
    <source>
        <dbReference type="ARBA" id="ARBA00047417"/>
    </source>
</evidence>
<keyword evidence="14" id="KW-1185">Reference proteome</keyword>
<feature type="signal peptide" evidence="12">
    <location>
        <begin position="1"/>
        <end position="24"/>
    </location>
</feature>
<dbReference type="Pfam" id="PF01019">
    <property type="entry name" value="G_glu_transpept"/>
    <property type="match status" value="1"/>
</dbReference>
<dbReference type="InterPro" id="IPR000101">
    <property type="entry name" value="GGT_peptidase"/>
</dbReference>
<comment type="caution">
    <text evidence="13">The sequence shown here is derived from an EMBL/GenBank/DDBJ whole genome shotgun (WGS) entry which is preliminary data.</text>
</comment>
<dbReference type="RefSeq" id="WP_138520247.1">
    <property type="nucleotide sequence ID" value="NZ_JAOCBK010000001.1"/>
</dbReference>
<accession>A0A5R9RBS4</accession>
<keyword evidence="7 11" id="KW-0012">Acyltransferase</keyword>
<evidence type="ECO:0000313" key="14">
    <source>
        <dbReference type="Proteomes" id="UP000306635"/>
    </source>
</evidence>
<comment type="pathway">
    <text evidence="11">Sulfur metabolism; glutathione metabolism.</text>
</comment>
<dbReference type="Proteomes" id="UP000306635">
    <property type="component" value="Unassembled WGS sequence"/>
</dbReference>
<dbReference type="InterPro" id="IPR055262">
    <property type="entry name" value="GGT_CS"/>
</dbReference>
<evidence type="ECO:0000256" key="12">
    <source>
        <dbReference type="SAM" id="SignalP"/>
    </source>
</evidence>
<evidence type="ECO:0000256" key="11">
    <source>
        <dbReference type="RuleBase" id="RU368036"/>
    </source>
</evidence>
<comment type="catalytic activity">
    <reaction evidence="8 11">
        <text>an N-terminal (5-L-glutamyl)-[peptide] + an alpha-amino acid = 5-L-glutamyl amino acid + an N-terminal L-alpha-aminoacyl-[peptide]</text>
        <dbReference type="Rhea" id="RHEA:23904"/>
        <dbReference type="Rhea" id="RHEA-COMP:9780"/>
        <dbReference type="Rhea" id="RHEA-COMP:9795"/>
        <dbReference type="ChEBI" id="CHEBI:77644"/>
        <dbReference type="ChEBI" id="CHEBI:78597"/>
        <dbReference type="ChEBI" id="CHEBI:78599"/>
        <dbReference type="ChEBI" id="CHEBI:78608"/>
        <dbReference type="EC" id="2.3.2.2"/>
    </reaction>
</comment>
<gene>
    <name evidence="13" type="primary">ggt</name>
    <name evidence="13" type="ORF">FAS41_03420</name>
</gene>
<keyword evidence="11" id="KW-0317">Glutathione biosynthesis</keyword>
<feature type="chain" id="PRO_5024382651" description="Glutathione hydrolase proenzyme" evidence="12">
    <location>
        <begin position="25"/>
        <end position="557"/>
    </location>
</feature>
<evidence type="ECO:0000256" key="4">
    <source>
        <dbReference type="ARBA" id="ARBA00022679"/>
    </source>
</evidence>
<dbReference type="InterPro" id="IPR043138">
    <property type="entry name" value="GGT_lsub"/>
</dbReference>
<dbReference type="PANTHER" id="PTHR43199:SF1">
    <property type="entry name" value="GLUTATHIONE HYDROLASE PROENZYME"/>
    <property type="match status" value="1"/>
</dbReference>
<organism evidence="13 14">
    <name type="scientific">Pseudomonas nicosulfuronedens</name>
    <dbReference type="NCBI Taxonomy" id="2571105"/>
    <lineage>
        <taxon>Bacteria</taxon>
        <taxon>Pseudomonadati</taxon>
        <taxon>Pseudomonadota</taxon>
        <taxon>Gammaproteobacteria</taxon>
        <taxon>Pseudomonadales</taxon>
        <taxon>Pseudomonadaceae</taxon>
        <taxon>Pseudomonas</taxon>
    </lineage>
</organism>
<feature type="binding site" evidence="10">
    <location>
        <position position="406"/>
    </location>
    <ligand>
        <name>L-glutamate</name>
        <dbReference type="ChEBI" id="CHEBI:29985"/>
    </ligand>
</feature>
<proteinExistence type="inferred from homology"/>
<dbReference type="AlphaFoldDB" id="A0A5R9RBS4"/>
<dbReference type="PANTHER" id="PTHR43199">
    <property type="entry name" value="GLUTATHIONE HYDROLASE"/>
    <property type="match status" value="1"/>
</dbReference>
<evidence type="ECO:0000256" key="7">
    <source>
        <dbReference type="ARBA" id="ARBA00023315"/>
    </source>
</evidence>
<keyword evidence="5 11" id="KW-0378">Hydrolase</keyword>
<dbReference type="SUPFAM" id="SSF56235">
    <property type="entry name" value="N-terminal nucleophile aminohydrolases (Ntn hydrolases)"/>
    <property type="match status" value="1"/>
</dbReference>
<comment type="catalytic activity">
    <reaction evidence="2 11">
        <text>glutathione + H2O = L-cysteinylglycine + L-glutamate</text>
        <dbReference type="Rhea" id="RHEA:28807"/>
        <dbReference type="ChEBI" id="CHEBI:15377"/>
        <dbReference type="ChEBI" id="CHEBI:29985"/>
        <dbReference type="ChEBI" id="CHEBI:57925"/>
        <dbReference type="ChEBI" id="CHEBI:61694"/>
        <dbReference type="EC" id="3.4.19.13"/>
    </reaction>
</comment>
<evidence type="ECO:0000256" key="6">
    <source>
        <dbReference type="ARBA" id="ARBA00023145"/>
    </source>
</evidence>
<dbReference type="GO" id="GO:0103068">
    <property type="term" value="F:leukotriene C4 gamma-glutamyl transferase activity"/>
    <property type="evidence" value="ECO:0007669"/>
    <property type="project" value="UniProtKB-EC"/>
</dbReference>
<dbReference type="InterPro" id="IPR043137">
    <property type="entry name" value="GGT_ssub_C"/>
</dbReference>
<dbReference type="UniPathway" id="UPA00204"/>
<dbReference type="NCBIfam" id="TIGR00066">
    <property type="entry name" value="g_glut_trans"/>
    <property type="match status" value="1"/>
</dbReference>
<dbReference type="GO" id="GO:0036374">
    <property type="term" value="F:glutathione hydrolase activity"/>
    <property type="evidence" value="ECO:0007669"/>
    <property type="project" value="UniProtKB-UniRule"/>
</dbReference>
<dbReference type="PROSITE" id="PS00462">
    <property type="entry name" value="G_GLU_TRANSPEPTIDASE"/>
    <property type="match status" value="1"/>
</dbReference>
<feature type="binding site" evidence="10">
    <location>
        <begin position="435"/>
        <end position="436"/>
    </location>
    <ligand>
        <name>L-glutamate</name>
        <dbReference type="ChEBI" id="CHEBI:29985"/>
    </ligand>
</feature>
<protein>
    <recommendedName>
        <fullName evidence="11">Glutathione hydrolase proenzyme</fullName>
        <ecNumber evidence="11">2.3.2.2</ecNumber>
        <ecNumber evidence="11">3.4.19.13</ecNumber>
    </recommendedName>
    <component>
        <recommendedName>
            <fullName evidence="11">Glutathione hydrolase large chain</fullName>
        </recommendedName>
    </component>
    <component>
        <recommendedName>
            <fullName evidence="11">Glutathione hydrolase small chain</fullName>
        </recommendedName>
    </component>
</protein>
<evidence type="ECO:0000256" key="10">
    <source>
        <dbReference type="PIRSR" id="PIRSR600101-2"/>
    </source>
</evidence>
<dbReference type="OrthoDB" id="5297205at2"/>
<dbReference type="InterPro" id="IPR029055">
    <property type="entry name" value="Ntn_hydrolases_N"/>
</dbReference>
<dbReference type="PRINTS" id="PR01210">
    <property type="entry name" value="GGTRANSPTASE"/>
</dbReference>
<evidence type="ECO:0000256" key="5">
    <source>
        <dbReference type="ARBA" id="ARBA00022801"/>
    </source>
</evidence>
<dbReference type="EC" id="3.4.19.13" evidence="11"/>
<evidence type="ECO:0000256" key="2">
    <source>
        <dbReference type="ARBA" id="ARBA00001089"/>
    </source>
</evidence>
<evidence type="ECO:0000256" key="3">
    <source>
        <dbReference type="ARBA" id="ARBA00009381"/>
    </source>
</evidence>
<dbReference type="GO" id="GO:0006750">
    <property type="term" value="P:glutathione biosynthetic process"/>
    <property type="evidence" value="ECO:0007669"/>
    <property type="project" value="UniProtKB-KW"/>
</dbReference>
<evidence type="ECO:0000313" key="13">
    <source>
        <dbReference type="EMBL" id="TLX80711.1"/>
    </source>
</evidence>
<dbReference type="InterPro" id="IPR051792">
    <property type="entry name" value="GGT_bact"/>
</dbReference>
<dbReference type="EMBL" id="SWDV01000002">
    <property type="protein sequence ID" value="TLX80711.1"/>
    <property type="molecule type" value="Genomic_DNA"/>
</dbReference>
<feature type="binding site" evidence="10">
    <location>
        <begin position="382"/>
        <end position="384"/>
    </location>
    <ligand>
        <name>L-glutamate</name>
        <dbReference type="ChEBI" id="CHEBI:29985"/>
    </ligand>
</feature>
<sequence>MRVFQFSKLPLGVAILAASSSVFAVTLDGGAVASPDQYGAKVAAEILKKGGNAVDAAVATAFTLAVTYPEAGNIGGGGFMTLYVDGKPYFLDYREIAPKAATKTMYLNEKGEVIENLSLVGAKAAGVPGTVMGLWEAHKRFGKLKWSELLTPAIGYAQSGFRVADQQYQYRQDAIALFNGKTNFGDYFGTMKPGETFKQPELAKTLERIADKGPDDFYKGETAKLLIAQMKADGGLITADDLVDYKAQWREPMRIDWQGNTLYTAPLPSSGGIALAQLIGIKEQRAADFKGVELNSAKYIHLLSEIEKRVFADRADYLGDPAFSKVPVQQLTDPKYIAKRAKEVNPDAISPTEKVRPGLEPHQTTHFSIVDKDGNAVSNTYTLNWDFGSGVVVKGAGFLLNDEMDDFSSKPGVANAFGVVGSDANAIEPGKRMLSSMSPSIVTRDGHVSLVLGTPGGSRIFTSIFQVLNNVYDFHLPLEKAVAAQRVHHQLLPKDTIYYDAYAPLTGKVADELKAMGYTLEDQGWNMGDIQAIRVNGKALETASDPRGRGVGLVVKP</sequence>
<feature type="active site" description="Nucleophile" evidence="9">
    <location>
        <position position="364"/>
    </location>
</feature>
<feature type="binding site" evidence="10">
    <location>
        <position position="94"/>
    </location>
    <ligand>
        <name>L-glutamate</name>
        <dbReference type="ChEBI" id="CHEBI:29985"/>
    </ligand>
</feature>
<dbReference type="GO" id="GO:0006751">
    <property type="term" value="P:glutathione catabolic process"/>
    <property type="evidence" value="ECO:0007669"/>
    <property type="project" value="UniProtKB-UniRule"/>
</dbReference>